<proteinExistence type="predicted"/>
<gene>
    <name evidence="3" type="ORF">OBRU01_10581</name>
</gene>
<evidence type="ECO:0000313" key="3">
    <source>
        <dbReference type="EMBL" id="KOB73594.1"/>
    </source>
</evidence>
<reference evidence="3 4" key="1">
    <citation type="journal article" date="2015" name="Genome Biol. Evol.">
        <title>The genome of winter moth (Operophtera brumata) provides a genomic perspective on sexual dimorphism and phenology.</title>
        <authorList>
            <person name="Derks M.F."/>
            <person name="Smit S."/>
            <person name="Salis L."/>
            <person name="Schijlen E."/>
            <person name="Bossers A."/>
            <person name="Mateman C."/>
            <person name="Pijl A.S."/>
            <person name="de Ridder D."/>
            <person name="Groenen M.A."/>
            <person name="Visser M.E."/>
            <person name="Megens H.J."/>
        </authorList>
    </citation>
    <scope>NUCLEOTIDE SEQUENCE [LARGE SCALE GENOMIC DNA]</scope>
    <source>
        <strain evidence="3">WM2013NL</strain>
        <tissue evidence="3">Head and thorax</tissue>
    </source>
</reference>
<dbReference type="EMBL" id="JTDY01001542">
    <property type="protein sequence ID" value="KOB73594.1"/>
    <property type="molecule type" value="Genomic_DNA"/>
</dbReference>
<comment type="caution">
    <text evidence="3">The sequence shown here is derived from an EMBL/GenBank/DDBJ whole genome shotgun (WGS) entry which is preliminary data.</text>
</comment>
<evidence type="ECO:0000313" key="4">
    <source>
        <dbReference type="Proteomes" id="UP000037510"/>
    </source>
</evidence>
<name>A0A0L7LDY4_OPEBR</name>
<feature type="region of interest" description="Disordered" evidence="1">
    <location>
        <begin position="377"/>
        <end position="399"/>
    </location>
</feature>
<dbReference type="Proteomes" id="UP000037510">
    <property type="component" value="Unassembled WGS sequence"/>
</dbReference>
<evidence type="ECO:0000256" key="1">
    <source>
        <dbReference type="SAM" id="MobiDB-lite"/>
    </source>
</evidence>
<feature type="domain" description="BEN" evidence="2">
    <location>
        <begin position="260"/>
        <end position="367"/>
    </location>
</feature>
<accession>A0A0L7LDY4</accession>
<dbReference type="InterPro" id="IPR018379">
    <property type="entry name" value="BEN_domain"/>
</dbReference>
<dbReference type="PROSITE" id="PS51457">
    <property type="entry name" value="BEN"/>
    <property type="match status" value="1"/>
</dbReference>
<dbReference type="GO" id="GO:0003677">
    <property type="term" value="F:DNA binding"/>
    <property type="evidence" value="ECO:0007669"/>
    <property type="project" value="InterPro"/>
</dbReference>
<dbReference type="Gene3D" id="1.10.10.2590">
    <property type="entry name" value="BEN domain"/>
    <property type="match status" value="1"/>
</dbReference>
<organism evidence="3 4">
    <name type="scientific">Operophtera brumata</name>
    <name type="common">Winter moth</name>
    <name type="synonym">Phalaena brumata</name>
    <dbReference type="NCBI Taxonomy" id="104452"/>
    <lineage>
        <taxon>Eukaryota</taxon>
        <taxon>Metazoa</taxon>
        <taxon>Ecdysozoa</taxon>
        <taxon>Arthropoda</taxon>
        <taxon>Hexapoda</taxon>
        <taxon>Insecta</taxon>
        <taxon>Pterygota</taxon>
        <taxon>Neoptera</taxon>
        <taxon>Endopterygota</taxon>
        <taxon>Lepidoptera</taxon>
        <taxon>Glossata</taxon>
        <taxon>Ditrysia</taxon>
        <taxon>Geometroidea</taxon>
        <taxon>Geometridae</taxon>
        <taxon>Larentiinae</taxon>
        <taxon>Operophtera</taxon>
    </lineage>
</organism>
<protein>
    <recommendedName>
        <fullName evidence="2">BEN domain-containing protein</fullName>
    </recommendedName>
</protein>
<dbReference type="Pfam" id="PF10523">
    <property type="entry name" value="BEN"/>
    <property type="match status" value="1"/>
</dbReference>
<evidence type="ECO:0000259" key="2">
    <source>
        <dbReference type="PROSITE" id="PS51457"/>
    </source>
</evidence>
<dbReference type="AlphaFoldDB" id="A0A0L7LDY4"/>
<sequence>MARRAWLLVEWVEEKNMIPSYGIVNVDTSCFKESDLQPGKKIFISLKLNEPRRAQIIRISERKSHVQEHKEFLERQDQQVKNVLQLCMRTIKEMKSEQVKLTDFTILERVTKSNVKRECHPPQHKRVESISYHNRSVHSPVVNQRSRSVISSTPLPGNRAQQTITLCFDQGTQTDNTLLQPPLAKIEEMESVLKQLYGRFQALVIKVNNPNASIDMSEPEQNDISYMEPMPIYNEAWVPNNVAECVEIGNLDDNNVDEGDEDHTQPIIIQNLESKVNVKMEGDRLIKENPMRVRRMSAQTTETEMVNATHSLTGKQSPAHLNKPPKKILDPKLVDDIVKTVSVRCGVPKNLVRNSITVKCTDEAKLYRNRQRHRISQAGLLNEENVPPLTTRSPDESAN</sequence>
<keyword evidence="4" id="KW-1185">Reference proteome</keyword>